<protein>
    <recommendedName>
        <fullName evidence="4">YaiO family outer membrane beta-barrel protein</fullName>
    </recommendedName>
</protein>
<evidence type="ECO:0000313" key="3">
    <source>
        <dbReference type="Proteomes" id="UP000199239"/>
    </source>
</evidence>
<keyword evidence="3" id="KW-1185">Reference proteome</keyword>
<reference evidence="3" key="1">
    <citation type="submission" date="2016-10" db="EMBL/GenBank/DDBJ databases">
        <authorList>
            <person name="Varghese N."/>
            <person name="Submissions S."/>
        </authorList>
    </citation>
    <scope>NUCLEOTIDE SEQUENCE [LARGE SCALE GENOMIC DNA]</scope>
    <source>
        <strain evidence="3">DSM 23422</strain>
    </source>
</reference>
<name>A0A1I6U6H1_9RHOB</name>
<dbReference type="STRING" id="394264.SAMN04488040_2530"/>
<evidence type="ECO:0000256" key="1">
    <source>
        <dbReference type="SAM" id="SignalP"/>
    </source>
</evidence>
<dbReference type="EMBL" id="FPAJ01000004">
    <property type="protein sequence ID" value="SFS96948.1"/>
    <property type="molecule type" value="Genomic_DNA"/>
</dbReference>
<evidence type="ECO:0008006" key="4">
    <source>
        <dbReference type="Google" id="ProtNLM"/>
    </source>
</evidence>
<feature type="chain" id="PRO_5011785702" description="YaiO family outer membrane beta-barrel protein" evidence="1">
    <location>
        <begin position="20"/>
        <end position="233"/>
    </location>
</feature>
<dbReference type="RefSeq" id="WP_093916736.1">
    <property type="nucleotide sequence ID" value="NZ_FPAJ01000004.1"/>
</dbReference>
<dbReference type="AlphaFoldDB" id="A0A1I6U6H1"/>
<proteinExistence type="predicted"/>
<gene>
    <name evidence="2" type="ORF">SAMN04488040_2530</name>
</gene>
<dbReference type="Proteomes" id="UP000199239">
    <property type="component" value="Unassembled WGS sequence"/>
</dbReference>
<dbReference type="OrthoDB" id="7857490at2"/>
<keyword evidence="1" id="KW-0732">Signal</keyword>
<sequence length="233" mass="25901">MLCILAIVLVFLSTSPANAGAWMREKGSGYSSTTLSATLLQDFSESTYLEYGVSDRLTLGAESNFYAFANGVQSGTAMIFLRRPIGRRDRPSVWAYELGIGAAWSGDIVRPNFRAGISWGRGYQLGRLSGWMTVDASLFIDTYYYYEDHAYKIYAEQIVKIDSTIGLNFNDRIAGMVQVFHAAAPDTRATSIAPSLVFKPLKNRPENRLQLGVETQLGNSDNSAFKISFWRDL</sequence>
<feature type="signal peptide" evidence="1">
    <location>
        <begin position="1"/>
        <end position="19"/>
    </location>
</feature>
<organism evidence="2 3">
    <name type="scientific">Sulfitobacter marinus</name>
    <dbReference type="NCBI Taxonomy" id="394264"/>
    <lineage>
        <taxon>Bacteria</taxon>
        <taxon>Pseudomonadati</taxon>
        <taxon>Pseudomonadota</taxon>
        <taxon>Alphaproteobacteria</taxon>
        <taxon>Rhodobacterales</taxon>
        <taxon>Roseobacteraceae</taxon>
        <taxon>Sulfitobacter</taxon>
    </lineage>
</organism>
<evidence type="ECO:0000313" key="2">
    <source>
        <dbReference type="EMBL" id="SFS96948.1"/>
    </source>
</evidence>
<accession>A0A1I6U6H1</accession>